<reference evidence="10 11" key="1">
    <citation type="journal article" date="2014" name="J. Microbiol.">
        <title>Diaminobutyricibacter tongyongensis gen. nov., sp. nov. and Homoserinibacter gongjuensis gen. nov., sp. nov. belong to the family Microbacteriaceae.</title>
        <authorList>
            <person name="Kim S.J."/>
            <person name="Ahn J.H."/>
            <person name="Weon H.Y."/>
            <person name="Hamada M."/>
            <person name="Suzuki K."/>
            <person name="Kwon S.W."/>
        </authorList>
    </citation>
    <scope>NUCLEOTIDE SEQUENCE [LARGE SCALE GENOMIC DNA]</scope>
    <source>
        <strain evidence="10 11">NBRC 108724</strain>
    </source>
</reference>
<dbReference type="InterPro" id="IPR003783">
    <property type="entry name" value="Regulatory_RecX"/>
</dbReference>
<evidence type="ECO:0000256" key="4">
    <source>
        <dbReference type="ARBA" id="ARBA00022490"/>
    </source>
</evidence>
<dbReference type="Pfam" id="PF21981">
    <property type="entry name" value="RecX_HTH3"/>
    <property type="match status" value="1"/>
</dbReference>
<dbReference type="GO" id="GO:0006282">
    <property type="term" value="P:regulation of DNA repair"/>
    <property type="evidence" value="ECO:0007669"/>
    <property type="project" value="UniProtKB-UniRule"/>
</dbReference>
<dbReference type="AlphaFoldDB" id="A0A6L9Y1J3"/>
<evidence type="ECO:0000256" key="3">
    <source>
        <dbReference type="ARBA" id="ARBA00018111"/>
    </source>
</evidence>
<sequence>MTGMVRFPPSSDSEDSEHVAPVVFLQRRPARERVAFTRFDDPDGDASFGGTLDENGEFVPKEEPGAARRARVTTISGSDLSDAELEDEHAQKDAEQKARDRAAKLSLDQLARRGMSRWELEQVLKKREIDDETIRIQLNRLEDVGLLDDHALATYLVSTLQERKGLGSAGIKQELKRKHIPEYDIESALAELHDEEEEARAIELAMKRIRQLSTYDDDVVRRRVHAFLARKGYDGHTINSAISVAMAKHKGFGVRFE</sequence>
<dbReference type="EMBL" id="JAAGWY010000004">
    <property type="protein sequence ID" value="NEN07540.1"/>
    <property type="molecule type" value="Genomic_DNA"/>
</dbReference>
<comment type="caution">
    <text evidence="10">The sequence shown here is derived from an EMBL/GenBank/DDBJ whole genome shotgun (WGS) entry which is preliminary data.</text>
</comment>
<evidence type="ECO:0000256" key="2">
    <source>
        <dbReference type="ARBA" id="ARBA00009695"/>
    </source>
</evidence>
<name>A0A6L9Y1J3_9MICO</name>
<organism evidence="10 11">
    <name type="scientific">Leifsonia tongyongensis</name>
    <dbReference type="NCBI Taxonomy" id="1268043"/>
    <lineage>
        <taxon>Bacteria</taxon>
        <taxon>Bacillati</taxon>
        <taxon>Actinomycetota</taxon>
        <taxon>Actinomycetes</taxon>
        <taxon>Micrococcales</taxon>
        <taxon>Microbacteriaceae</taxon>
        <taxon>Leifsonia</taxon>
    </lineage>
</organism>
<gene>
    <name evidence="5" type="primary">recX</name>
    <name evidence="10" type="ORF">G3T36_16890</name>
</gene>
<comment type="subcellular location">
    <subcellularLocation>
        <location evidence="1 5">Cytoplasm</location>
    </subcellularLocation>
</comment>
<feature type="compositionally biased region" description="Basic and acidic residues" evidence="7">
    <location>
        <begin position="88"/>
        <end position="99"/>
    </location>
</feature>
<feature type="region of interest" description="Disordered" evidence="7">
    <location>
        <begin position="37"/>
        <end position="99"/>
    </location>
</feature>
<feature type="domain" description="RecX second three-helical" evidence="8">
    <location>
        <begin position="148"/>
        <end position="189"/>
    </location>
</feature>
<dbReference type="InterPro" id="IPR036388">
    <property type="entry name" value="WH-like_DNA-bd_sf"/>
</dbReference>
<evidence type="ECO:0000259" key="8">
    <source>
        <dbReference type="Pfam" id="PF02631"/>
    </source>
</evidence>
<evidence type="ECO:0000256" key="6">
    <source>
        <dbReference type="SAM" id="Coils"/>
    </source>
</evidence>
<comment type="similarity">
    <text evidence="2 5">Belongs to the RecX family.</text>
</comment>
<dbReference type="HAMAP" id="MF_01114">
    <property type="entry name" value="RecX"/>
    <property type="match status" value="1"/>
</dbReference>
<feature type="coiled-coil region" evidence="6">
    <location>
        <begin position="185"/>
        <end position="212"/>
    </location>
</feature>
<dbReference type="Gene3D" id="1.10.10.10">
    <property type="entry name" value="Winged helix-like DNA-binding domain superfamily/Winged helix DNA-binding domain"/>
    <property type="match status" value="3"/>
</dbReference>
<dbReference type="InterPro" id="IPR053924">
    <property type="entry name" value="RecX_HTH_2nd"/>
</dbReference>
<accession>A0A6L9Y1J3</accession>
<evidence type="ECO:0000313" key="10">
    <source>
        <dbReference type="EMBL" id="NEN07540.1"/>
    </source>
</evidence>
<protein>
    <recommendedName>
        <fullName evidence="3 5">Regulatory protein RecX</fullName>
    </recommendedName>
</protein>
<comment type="function">
    <text evidence="5">Modulates RecA activity.</text>
</comment>
<keyword evidence="11" id="KW-1185">Reference proteome</keyword>
<dbReference type="GO" id="GO:0005737">
    <property type="term" value="C:cytoplasm"/>
    <property type="evidence" value="ECO:0007669"/>
    <property type="project" value="UniProtKB-SubCell"/>
</dbReference>
<dbReference type="InterPro" id="IPR053925">
    <property type="entry name" value="RecX_HTH_3rd"/>
</dbReference>
<dbReference type="Pfam" id="PF02631">
    <property type="entry name" value="RecX_HTH2"/>
    <property type="match status" value="1"/>
</dbReference>
<evidence type="ECO:0000256" key="5">
    <source>
        <dbReference type="HAMAP-Rule" id="MF_01114"/>
    </source>
</evidence>
<feature type="domain" description="RecX third three-helical" evidence="9">
    <location>
        <begin position="196"/>
        <end position="242"/>
    </location>
</feature>
<evidence type="ECO:0000259" key="9">
    <source>
        <dbReference type="Pfam" id="PF21981"/>
    </source>
</evidence>
<proteinExistence type="inferred from homology"/>
<keyword evidence="6" id="KW-0175">Coiled coil</keyword>
<keyword evidence="4 5" id="KW-0963">Cytoplasm</keyword>
<evidence type="ECO:0000313" key="11">
    <source>
        <dbReference type="Proteomes" id="UP000474967"/>
    </source>
</evidence>
<dbReference type="PANTHER" id="PTHR33602:SF1">
    <property type="entry name" value="REGULATORY PROTEIN RECX FAMILY PROTEIN"/>
    <property type="match status" value="1"/>
</dbReference>
<evidence type="ECO:0000256" key="7">
    <source>
        <dbReference type="SAM" id="MobiDB-lite"/>
    </source>
</evidence>
<dbReference type="Proteomes" id="UP000474967">
    <property type="component" value="Unassembled WGS sequence"/>
</dbReference>
<dbReference type="PANTHER" id="PTHR33602">
    <property type="entry name" value="REGULATORY PROTEIN RECX FAMILY PROTEIN"/>
    <property type="match status" value="1"/>
</dbReference>
<evidence type="ECO:0000256" key="1">
    <source>
        <dbReference type="ARBA" id="ARBA00004496"/>
    </source>
</evidence>